<dbReference type="GO" id="GO:0003700">
    <property type="term" value="F:DNA-binding transcription factor activity"/>
    <property type="evidence" value="ECO:0007669"/>
    <property type="project" value="TreeGrafter"/>
</dbReference>
<dbReference type="PANTHER" id="PTHR30136:SF24">
    <property type="entry name" value="HTH-TYPE TRANSCRIPTIONAL REPRESSOR ALLR"/>
    <property type="match status" value="1"/>
</dbReference>
<evidence type="ECO:0000313" key="6">
    <source>
        <dbReference type="EMBL" id="RXS94929.1"/>
    </source>
</evidence>
<dbReference type="SMART" id="SM00346">
    <property type="entry name" value="HTH_ICLR"/>
    <property type="match status" value="1"/>
</dbReference>
<dbReference type="EMBL" id="SDMK01000002">
    <property type="protein sequence ID" value="RXS94929.1"/>
    <property type="molecule type" value="Genomic_DNA"/>
</dbReference>
<dbReference type="InterPro" id="IPR036388">
    <property type="entry name" value="WH-like_DNA-bd_sf"/>
</dbReference>
<dbReference type="GO" id="GO:0045892">
    <property type="term" value="P:negative regulation of DNA-templated transcription"/>
    <property type="evidence" value="ECO:0007669"/>
    <property type="project" value="TreeGrafter"/>
</dbReference>
<dbReference type="Pfam" id="PF09339">
    <property type="entry name" value="HTH_IclR"/>
    <property type="match status" value="1"/>
</dbReference>
<evidence type="ECO:0000256" key="1">
    <source>
        <dbReference type="ARBA" id="ARBA00023015"/>
    </source>
</evidence>
<dbReference type="InterPro" id="IPR005471">
    <property type="entry name" value="Tscrpt_reg_IclR_N"/>
</dbReference>
<dbReference type="Gene3D" id="1.10.10.10">
    <property type="entry name" value="Winged helix-like DNA-binding domain superfamily/Winged helix DNA-binding domain"/>
    <property type="match status" value="1"/>
</dbReference>
<evidence type="ECO:0000259" key="5">
    <source>
        <dbReference type="PROSITE" id="PS51078"/>
    </source>
</evidence>
<keyword evidence="1" id="KW-0805">Transcription regulation</keyword>
<dbReference type="RefSeq" id="WP_129208098.1">
    <property type="nucleotide sequence ID" value="NZ_BMGU01000003.1"/>
</dbReference>
<name>A0A4Q1SCG3_9BACT</name>
<dbReference type="GO" id="GO:0003677">
    <property type="term" value="F:DNA binding"/>
    <property type="evidence" value="ECO:0007669"/>
    <property type="project" value="UniProtKB-KW"/>
</dbReference>
<proteinExistence type="predicted"/>
<dbReference type="InterPro" id="IPR029016">
    <property type="entry name" value="GAF-like_dom_sf"/>
</dbReference>
<dbReference type="PROSITE" id="PS51077">
    <property type="entry name" value="HTH_ICLR"/>
    <property type="match status" value="1"/>
</dbReference>
<dbReference type="Gene3D" id="3.30.450.40">
    <property type="match status" value="1"/>
</dbReference>
<evidence type="ECO:0000256" key="2">
    <source>
        <dbReference type="ARBA" id="ARBA00023125"/>
    </source>
</evidence>
<comment type="caution">
    <text evidence="6">The sequence shown here is derived from an EMBL/GenBank/DDBJ whole genome shotgun (WGS) entry which is preliminary data.</text>
</comment>
<organism evidence="6 7">
    <name type="scientific">Silvibacterium dinghuense</name>
    <dbReference type="NCBI Taxonomy" id="1560006"/>
    <lineage>
        <taxon>Bacteria</taxon>
        <taxon>Pseudomonadati</taxon>
        <taxon>Acidobacteriota</taxon>
        <taxon>Terriglobia</taxon>
        <taxon>Terriglobales</taxon>
        <taxon>Acidobacteriaceae</taxon>
        <taxon>Silvibacterium</taxon>
    </lineage>
</organism>
<feature type="domain" description="IclR-ED" evidence="5">
    <location>
        <begin position="95"/>
        <end position="276"/>
    </location>
</feature>
<evidence type="ECO:0000313" key="7">
    <source>
        <dbReference type="Proteomes" id="UP000290253"/>
    </source>
</evidence>
<reference evidence="6 7" key="1">
    <citation type="journal article" date="2016" name="Int. J. Syst. Evol. Microbiol.">
        <title>Acidipila dinghuensis sp. nov., an acidobacterium isolated from forest soil.</title>
        <authorList>
            <person name="Jiang Y.W."/>
            <person name="Wang J."/>
            <person name="Chen M.H."/>
            <person name="Lv Y.Y."/>
            <person name="Qiu L.H."/>
        </authorList>
    </citation>
    <scope>NUCLEOTIDE SEQUENCE [LARGE SCALE GENOMIC DNA]</scope>
    <source>
        <strain evidence="6 7">DHOF10</strain>
    </source>
</reference>
<gene>
    <name evidence="6" type="ORF">ESZ00_09830</name>
</gene>
<evidence type="ECO:0000256" key="3">
    <source>
        <dbReference type="ARBA" id="ARBA00023163"/>
    </source>
</evidence>
<keyword evidence="7" id="KW-1185">Reference proteome</keyword>
<dbReference type="InterPro" id="IPR014757">
    <property type="entry name" value="Tscrpt_reg_IclR_C"/>
</dbReference>
<dbReference type="InterPro" id="IPR050707">
    <property type="entry name" value="HTH_MetabolicPath_Reg"/>
</dbReference>
<dbReference type="InterPro" id="IPR036390">
    <property type="entry name" value="WH_DNA-bd_sf"/>
</dbReference>
<dbReference type="SUPFAM" id="SSF55781">
    <property type="entry name" value="GAF domain-like"/>
    <property type="match status" value="1"/>
</dbReference>
<keyword evidence="3" id="KW-0804">Transcription</keyword>
<keyword evidence="2" id="KW-0238">DNA-binding</keyword>
<dbReference type="SUPFAM" id="SSF46785">
    <property type="entry name" value="Winged helix' DNA-binding domain"/>
    <property type="match status" value="1"/>
</dbReference>
<dbReference type="OrthoDB" id="113105at2"/>
<dbReference type="AlphaFoldDB" id="A0A4Q1SCG3"/>
<accession>A0A4Q1SCG3</accession>
<dbReference type="Proteomes" id="UP000290253">
    <property type="component" value="Unassembled WGS sequence"/>
</dbReference>
<dbReference type="PROSITE" id="PS51078">
    <property type="entry name" value="ICLR_ED"/>
    <property type="match status" value="1"/>
</dbReference>
<evidence type="ECO:0000259" key="4">
    <source>
        <dbReference type="PROSITE" id="PS51077"/>
    </source>
</evidence>
<protein>
    <submittedName>
        <fullName evidence="6">IclR family transcriptional regulator</fullName>
    </submittedName>
</protein>
<dbReference type="PANTHER" id="PTHR30136">
    <property type="entry name" value="HELIX-TURN-HELIX TRANSCRIPTIONAL REGULATOR, ICLR FAMILY"/>
    <property type="match status" value="1"/>
</dbReference>
<dbReference type="Pfam" id="PF01614">
    <property type="entry name" value="IclR_C"/>
    <property type="match status" value="1"/>
</dbReference>
<sequence length="276" mass="31249">MKKTESKSKAGIRRRVPKWAMTNTETAPDDDAYYLRSIGRALDVLNCFDGQTPLSLKEISMRVGLPESSLFRVLRTLEKHEYLQQFRDGTYQLSPRLIFGWLVRAADKVRDTARPELERLVNAFNETASLAYLFDDRIHVLDCMETFHEIRMTNKIGRVLPPHCSALGKAITAFQERSQADRLLEVYGLTPRTEHTITDRQKLFAEFAHVRKSGVACDREESIRGGICFAAAMHAENKPVVAAISLSTPAIRMDSKRELEIQAALLEAAQSIARKL</sequence>
<feature type="domain" description="HTH iclR-type" evidence="4">
    <location>
        <begin position="35"/>
        <end position="95"/>
    </location>
</feature>